<evidence type="ECO:0000313" key="5">
    <source>
        <dbReference type="Proteomes" id="UP000683925"/>
    </source>
</evidence>
<feature type="transmembrane region" description="Helical" evidence="2">
    <location>
        <begin position="41"/>
        <end position="65"/>
    </location>
</feature>
<feature type="compositionally biased region" description="Polar residues" evidence="1">
    <location>
        <begin position="164"/>
        <end position="178"/>
    </location>
</feature>
<keyword evidence="2" id="KW-0812">Transmembrane</keyword>
<keyword evidence="2" id="KW-1133">Transmembrane helix</keyword>
<feature type="transmembrane region" description="Helical" evidence="2">
    <location>
        <begin position="104"/>
        <end position="126"/>
    </location>
</feature>
<feature type="region of interest" description="Disordered" evidence="1">
    <location>
        <begin position="164"/>
        <end position="200"/>
    </location>
</feature>
<evidence type="ECO:0000256" key="2">
    <source>
        <dbReference type="SAM" id="Phobius"/>
    </source>
</evidence>
<dbReference type="Proteomes" id="UP000683925">
    <property type="component" value="Unassembled WGS sequence"/>
</dbReference>
<organism evidence="4 5">
    <name type="scientific">Paramecium octaurelia</name>
    <dbReference type="NCBI Taxonomy" id="43137"/>
    <lineage>
        <taxon>Eukaryota</taxon>
        <taxon>Sar</taxon>
        <taxon>Alveolata</taxon>
        <taxon>Ciliophora</taxon>
        <taxon>Intramacronucleata</taxon>
        <taxon>Oligohymenophorea</taxon>
        <taxon>Peniculida</taxon>
        <taxon>Parameciidae</taxon>
        <taxon>Paramecium</taxon>
    </lineage>
</organism>
<dbReference type="EMBL" id="CAJJDP010000051">
    <property type="protein sequence ID" value="CAD8168243.1"/>
    <property type="molecule type" value="Genomic_DNA"/>
</dbReference>
<dbReference type="AlphaFoldDB" id="A0A8S1UVM2"/>
<feature type="transmembrane region" description="Helical" evidence="2">
    <location>
        <begin position="71"/>
        <end position="92"/>
    </location>
</feature>
<protein>
    <recommendedName>
        <fullName evidence="3">Smr domain-containing protein</fullName>
    </recommendedName>
</protein>
<comment type="caution">
    <text evidence="4">The sequence shown here is derived from an EMBL/GenBank/DDBJ whole genome shotgun (WGS) entry which is preliminary data.</text>
</comment>
<dbReference type="InterPro" id="IPR002625">
    <property type="entry name" value="Smr_dom"/>
</dbReference>
<evidence type="ECO:0000256" key="1">
    <source>
        <dbReference type="SAM" id="MobiDB-lite"/>
    </source>
</evidence>
<feature type="compositionally biased region" description="Low complexity" evidence="1">
    <location>
        <begin position="179"/>
        <end position="188"/>
    </location>
</feature>
<feature type="domain" description="Smr" evidence="3">
    <location>
        <begin position="302"/>
        <end position="352"/>
    </location>
</feature>
<dbReference type="PROSITE" id="PS50828">
    <property type="entry name" value="SMR"/>
    <property type="match status" value="1"/>
</dbReference>
<dbReference type="OrthoDB" id="3231855at2759"/>
<sequence>MIALFLGLHFTLLRFLFYWTLYAIYTSICYIFELKLSILEYLLPIIFEVIYIIVYTTLSLKWYLISQLFNLLWNLISIACMIISQIFTFLVLKKPQQSAQPDLTLGQFAISGVIIFALILTLKYQFEEGWSNEISQYYRQRRQARSRIPNSYYTNYYFGQTQSYAPTSSYSPKQPRSYSQNNRQQSQKKNNRQFEEEERKNQLTLELNENREMMRCLYQNKANLYQLKKNKEITKSELKSAMEIYDEKIEVLQITGKALFLNLINVQDGLCRVDFHNFYKAEIKGLVDGLLQKIRLYQYEEGWRQVKLKIIVGKGNHSKNGIPVIGPLTQELLNQYLQEDVEIRNGVIEVQV</sequence>
<feature type="transmembrane region" description="Helical" evidence="2">
    <location>
        <begin position="12"/>
        <end position="32"/>
    </location>
</feature>
<evidence type="ECO:0000313" key="4">
    <source>
        <dbReference type="EMBL" id="CAD8168243.1"/>
    </source>
</evidence>
<keyword evidence="5" id="KW-1185">Reference proteome</keyword>
<gene>
    <name evidence="4" type="ORF">POCTA_138.1.T0510204</name>
</gene>
<accession>A0A8S1UVM2</accession>
<keyword evidence="2" id="KW-0472">Membrane</keyword>
<dbReference type="OMA" id="KWYLISQ"/>
<name>A0A8S1UVM2_PAROT</name>
<reference evidence="4" key="1">
    <citation type="submission" date="2021-01" db="EMBL/GenBank/DDBJ databases">
        <authorList>
            <consortium name="Genoscope - CEA"/>
            <person name="William W."/>
        </authorList>
    </citation>
    <scope>NUCLEOTIDE SEQUENCE</scope>
</reference>
<proteinExistence type="predicted"/>
<evidence type="ECO:0000259" key="3">
    <source>
        <dbReference type="PROSITE" id="PS50828"/>
    </source>
</evidence>